<name>A0A1Y1S020_9SPIO</name>
<dbReference type="AlphaFoldDB" id="A0A1Y1S020"/>
<dbReference type="RefSeq" id="WP_083048975.1">
    <property type="nucleotide sequence ID" value="NZ_CAXXQO010000004.1"/>
</dbReference>
<reference evidence="5 6" key="1">
    <citation type="submission" date="2017-03" db="EMBL/GenBank/DDBJ databases">
        <title>Draft Genome sequence of Marispirochaeta sp. strain JC444.</title>
        <authorList>
            <person name="Shivani Y."/>
            <person name="Subhash Y."/>
            <person name="Sasikala C."/>
            <person name="Ramana C."/>
        </authorList>
    </citation>
    <scope>NUCLEOTIDE SEQUENCE [LARGE SCALE GENOMIC DNA]</scope>
    <source>
        <strain evidence="5 6">JC444</strain>
    </source>
</reference>
<evidence type="ECO:0000313" key="5">
    <source>
        <dbReference type="EMBL" id="ORC36491.1"/>
    </source>
</evidence>
<dbReference type="GO" id="GO:0055040">
    <property type="term" value="C:periplasmic flagellum"/>
    <property type="evidence" value="ECO:0007669"/>
    <property type="project" value="UniProtKB-SubCell"/>
</dbReference>
<keyword evidence="5" id="KW-0969">Cilium</keyword>
<sequence length="316" mass="36172">MKRFAILLCLLMVVSGMTISAEESVLIDFASLTADTETGENEATMVDFSDKAGTSFSDEEKERMKTSLAIDNWDVQLSSSSRTVANQRYSMTREAPVKDTARRYAGETIMGIRVHFPLESYNSYAVVKPPFEIPAYYTPEEPDKFNNFGVLKNVGVIKSISMNVLGKNYPHRIGLILKDQNNMEQTIIMNNLEFDGWKTLTWNNPNYIEEVRNREIQKFPLYPKTAPNFKLIGILVFRDAMHEGGDFVTYVKDVSMTYDLAVLSLESDVNDEEIWGILEQREEARRTAEFERLGNIQVLRYLEAQKMHQEPAEAEE</sequence>
<dbReference type="GO" id="GO:0071973">
    <property type="term" value="P:bacterial-type flagellum-dependent cell motility"/>
    <property type="evidence" value="ECO:0007669"/>
    <property type="project" value="InterPro"/>
</dbReference>
<dbReference type="InterPro" id="IPR006714">
    <property type="entry name" value="FlaA"/>
</dbReference>
<accession>A0A1Y1S020</accession>
<evidence type="ECO:0000256" key="3">
    <source>
        <dbReference type="ARBA" id="ARBA00023143"/>
    </source>
</evidence>
<keyword evidence="3" id="KW-0975">Bacterial flagellum</keyword>
<gene>
    <name evidence="5" type="ORF">B4O97_05295</name>
</gene>
<protein>
    <submittedName>
        <fullName evidence="5">Flagellar protein</fullName>
    </submittedName>
</protein>
<evidence type="ECO:0000256" key="2">
    <source>
        <dbReference type="ARBA" id="ARBA00022764"/>
    </source>
</evidence>
<dbReference type="OrthoDB" id="350240at2"/>
<dbReference type="EMBL" id="MWQY01000005">
    <property type="protein sequence ID" value="ORC36491.1"/>
    <property type="molecule type" value="Genomic_DNA"/>
</dbReference>
<dbReference type="Pfam" id="PF04620">
    <property type="entry name" value="FlaA"/>
    <property type="match status" value="1"/>
</dbReference>
<feature type="chain" id="PRO_5013186248" evidence="4">
    <location>
        <begin position="21"/>
        <end position="316"/>
    </location>
</feature>
<comment type="subcellular location">
    <subcellularLocation>
        <location evidence="1">Periplasmic flagellum</location>
    </subcellularLocation>
</comment>
<dbReference type="GO" id="GO:0030288">
    <property type="term" value="C:outer membrane-bounded periplasmic space"/>
    <property type="evidence" value="ECO:0007669"/>
    <property type="project" value="InterPro"/>
</dbReference>
<evidence type="ECO:0000256" key="4">
    <source>
        <dbReference type="SAM" id="SignalP"/>
    </source>
</evidence>
<organism evidence="5 6">
    <name type="scientific">Marispirochaeta aestuarii</name>
    <dbReference type="NCBI Taxonomy" id="1963862"/>
    <lineage>
        <taxon>Bacteria</taxon>
        <taxon>Pseudomonadati</taxon>
        <taxon>Spirochaetota</taxon>
        <taxon>Spirochaetia</taxon>
        <taxon>Spirochaetales</taxon>
        <taxon>Spirochaetaceae</taxon>
        <taxon>Marispirochaeta</taxon>
    </lineage>
</organism>
<keyword evidence="4" id="KW-0732">Signal</keyword>
<dbReference type="Proteomes" id="UP000192343">
    <property type="component" value="Unassembled WGS sequence"/>
</dbReference>
<keyword evidence="2" id="KW-0574">Periplasm</keyword>
<keyword evidence="6" id="KW-1185">Reference proteome</keyword>
<comment type="caution">
    <text evidence="5">The sequence shown here is derived from an EMBL/GenBank/DDBJ whole genome shotgun (WGS) entry which is preliminary data.</text>
</comment>
<proteinExistence type="predicted"/>
<dbReference type="STRING" id="1963862.B4O97_05295"/>
<keyword evidence="5" id="KW-0966">Cell projection</keyword>
<feature type="signal peptide" evidence="4">
    <location>
        <begin position="1"/>
        <end position="20"/>
    </location>
</feature>
<evidence type="ECO:0000256" key="1">
    <source>
        <dbReference type="ARBA" id="ARBA00004631"/>
    </source>
</evidence>
<keyword evidence="5" id="KW-0282">Flagellum</keyword>
<evidence type="ECO:0000313" key="6">
    <source>
        <dbReference type="Proteomes" id="UP000192343"/>
    </source>
</evidence>